<dbReference type="Proteomes" id="UP000831787">
    <property type="component" value="Chromosome"/>
</dbReference>
<dbReference type="InterPro" id="IPR010090">
    <property type="entry name" value="Phage_tape_meas"/>
</dbReference>
<name>A0ABY4EFV7_9BACI</name>
<evidence type="ECO:0000259" key="3">
    <source>
        <dbReference type="Pfam" id="PF10145"/>
    </source>
</evidence>
<reference evidence="4 5" key="1">
    <citation type="submission" date="2022-04" db="EMBL/GenBank/DDBJ databases">
        <title>Halobacillus sp. isolated from saltern.</title>
        <authorList>
            <person name="Won M."/>
            <person name="Lee C.-M."/>
            <person name="Woen H.-Y."/>
            <person name="Kwon S.-W."/>
        </authorList>
    </citation>
    <scope>NUCLEOTIDE SEQUENCE [LARGE SCALE GENOMIC DNA]</scope>
    <source>
        <strain evidence="4 5">SSBR10-3</strain>
    </source>
</reference>
<dbReference type="Gene3D" id="1.20.120.20">
    <property type="entry name" value="Apolipoprotein"/>
    <property type="match status" value="1"/>
</dbReference>
<evidence type="ECO:0000313" key="5">
    <source>
        <dbReference type="Proteomes" id="UP000831787"/>
    </source>
</evidence>
<evidence type="ECO:0000256" key="2">
    <source>
        <dbReference type="SAM" id="Phobius"/>
    </source>
</evidence>
<sequence length="840" mass="89622">MARNNVEIAVRGIDDASGTFQDVSRAANRAMSQVESSVQSIPDVDIDTSQAQSQLNDLQSTAQETENALGDIDLGAIAGGAATGAATGFMADIEGSAADLQAQLGTTREEAEKLRGIGVDVFSNNFAGSVGEATSAVGRLNQLTGAQGKALQGMTQDVFKVADAYDQDFNEVINAARANSQSMDISFSKALNNIAAGYQQIDKGAEDWLDTVNEYSPSFQRIGADGQEMIAIIQAGMKAGVKDTDKMADAVNEFGIKLQEPDNKALLKVAETMTDTDKEAQKLIDTWQSDFAKGGDAAAKVTQDVVSHLNDMDNQARNQAGVGLFGSMWEDTSGKVGEALDLANQKVIDSDKAIDHLGAKYDTASSKLESFGRSILGKVAGPLENMGPTLNVAAQGFSAVGTGMLAMKGLGITGLFAKLGPAIATAASATWGFTTALLANPITWIVAGIAALIAVIILLWKNWDTVSAFLVKSWQWIKSTAITVFTAIGQFLSNTWAVIWTTIKAVWNKALTYLSGIWTAIKVIATNTFNSMVSFFVGVWNDIWMKIMNVWNSVVTFLTSLWNKINAIATGVFRGIESFLSAIWNGIWSTVRSVWTTISNFVSSIWNNIWKIAITVFQGLESSLSSAWDSIWGTVRNVWTSIKSFMTGLWNGLSSSASSIFNGIGRMIAGVWNSVSSTTSRIWNGIVGSIKGAINTVVDAINGMLNSISGISISIPTIPDWVPGIGGMGGGSLSFPNLPNIPHLATGGVVKKPTIAQVGDAGRGNPEIVAPQKMIRGIIADELERLLGGFISNGGTTSQQPRQPLQLFLRLGMNDFEAFVEDITETQEKQDFDLRRFNGG</sequence>
<feature type="domain" description="Phage tail tape measure protein" evidence="3">
    <location>
        <begin position="123"/>
        <end position="326"/>
    </location>
</feature>
<keyword evidence="2" id="KW-0812">Transmembrane</keyword>
<dbReference type="Pfam" id="PF10145">
    <property type="entry name" value="PhageMin_Tail"/>
    <property type="match status" value="1"/>
</dbReference>
<feature type="transmembrane region" description="Helical" evidence="2">
    <location>
        <begin position="515"/>
        <end position="540"/>
    </location>
</feature>
<dbReference type="PANTHER" id="PTHR37813:SF1">
    <property type="entry name" value="FELS-2 PROPHAGE PROTEIN"/>
    <property type="match status" value="1"/>
</dbReference>
<keyword evidence="2" id="KW-0472">Membrane</keyword>
<feature type="transmembrane region" description="Helical" evidence="2">
    <location>
        <begin position="442"/>
        <end position="460"/>
    </location>
</feature>
<evidence type="ECO:0000313" key="4">
    <source>
        <dbReference type="EMBL" id="UOQ43350.1"/>
    </source>
</evidence>
<feature type="transmembrane region" description="Helical" evidence="2">
    <location>
        <begin position="481"/>
        <end position="503"/>
    </location>
</feature>
<gene>
    <name evidence="4" type="ORF">MUN89_15675</name>
</gene>
<keyword evidence="5" id="KW-1185">Reference proteome</keyword>
<dbReference type="EMBL" id="CP095073">
    <property type="protein sequence ID" value="UOQ43350.1"/>
    <property type="molecule type" value="Genomic_DNA"/>
</dbReference>
<proteinExistence type="predicted"/>
<keyword evidence="1" id="KW-1188">Viral release from host cell</keyword>
<dbReference type="RefSeq" id="WP_244708709.1">
    <property type="nucleotide sequence ID" value="NZ_CP095073.1"/>
</dbReference>
<dbReference type="PANTHER" id="PTHR37813">
    <property type="entry name" value="FELS-2 PROPHAGE PROTEIN"/>
    <property type="match status" value="1"/>
</dbReference>
<accession>A0ABY4EFV7</accession>
<organism evidence="4 5">
    <name type="scientific">Halobacillus salinarum</name>
    <dbReference type="NCBI Taxonomy" id="2932257"/>
    <lineage>
        <taxon>Bacteria</taxon>
        <taxon>Bacillati</taxon>
        <taxon>Bacillota</taxon>
        <taxon>Bacilli</taxon>
        <taxon>Bacillales</taxon>
        <taxon>Bacillaceae</taxon>
        <taxon>Halobacillus</taxon>
    </lineage>
</organism>
<protein>
    <submittedName>
        <fullName evidence="4">Phage tail tape measure protein</fullName>
    </submittedName>
</protein>
<keyword evidence="2" id="KW-1133">Transmembrane helix</keyword>
<evidence type="ECO:0000256" key="1">
    <source>
        <dbReference type="ARBA" id="ARBA00022612"/>
    </source>
</evidence>